<name>A0ABS6K0G3_9BACI</name>
<protein>
    <recommendedName>
        <fullName evidence="3">CSD domain-containing protein</fullName>
    </recommendedName>
</protein>
<dbReference type="Proteomes" id="UP000790580">
    <property type="component" value="Unassembled WGS sequence"/>
</dbReference>
<comment type="caution">
    <text evidence="1">The sequence shown here is derived from an EMBL/GenBank/DDBJ whole genome shotgun (WGS) entry which is preliminary data.</text>
</comment>
<accession>A0ABS6K0G3</accession>
<evidence type="ECO:0000313" key="1">
    <source>
        <dbReference type="EMBL" id="MBU9724339.1"/>
    </source>
</evidence>
<organism evidence="1 2">
    <name type="scientific">Evansella alkalicola</name>
    <dbReference type="NCBI Taxonomy" id="745819"/>
    <lineage>
        <taxon>Bacteria</taxon>
        <taxon>Bacillati</taxon>
        <taxon>Bacillota</taxon>
        <taxon>Bacilli</taxon>
        <taxon>Bacillales</taxon>
        <taxon>Bacillaceae</taxon>
        <taxon>Evansella</taxon>
    </lineage>
</organism>
<keyword evidence="2" id="KW-1185">Reference proteome</keyword>
<evidence type="ECO:0000313" key="2">
    <source>
        <dbReference type="Proteomes" id="UP000790580"/>
    </source>
</evidence>
<proteinExistence type="predicted"/>
<reference evidence="1 2" key="1">
    <citation type="submission" date="2021-06" db="EMBL/GenBank/DDBJ databases">
        <title>Bacillus sp. RD4P76, an endophyte from a halophyte.</title>
        <authorList>
            <person name="Sun J.-Q."/>
        </authorList>
    </citation>
    <scope>NUCLEOTIDE SEQUENCE [LARGE SCALE GENOMIC DNA]</scope>
    <source>
        <strain evidence="1 2">JCM 17098</strain>
    </source>
</reference>
<sequence>MFIHVANISAADNWQVFEVVNVRKISISGQNANELRSKCPQQQYQRTKGKRIKLQMSAAAEAADKR</sequence>
<gene>
    <name evidence="1" type="ORF">KS407_23210</name>
</gene>
<evidence type="ECO:0008006" key="3">
    <source>
        <dbReference type="Google" id="ProtNLM"/>
    </source>
</evidence>
<dbReference type="EMBL" id="JAHQCR010000091">
    <property type="protein sequence ID" value="MBU9724339.1"/>
    <property type="molecule type" value="Genomic_DNA"/>
</dbReference>
<dbReference type="RefSeq" id="WP_088077087.1">
    <property type="nucleotide sequence ID" value="NZ_JAHQCR010000091.1"/>
</dbReference>